<evidence type="ECO:0000313" key="1">
    <source>
        <dbReference type="EMBL" id="KAI5625773.1"/>
    </source>
</evidence>
<accession>A0AAD5AZC1</accession>
<dbReference type="PANTHER" id="PTHR13192:SF2">
    <property type="entry name" value="METHYLMALONIC ACIDURIA (COBALAMIN DEFICIENCY) CBLD TYPE, WITH HOMOCYSTINURIA"/>
    <property type="match status" value="1"/>
</dbReference>
<dbReference type="Pfam" id="PF10229">
    <property type="entry name" value="MMADHC"/>
    <property type="match status" value="1"/>
</dbReference>
<proteinExistence type="predicted"/>
<dbReference type="PANTHER" id="PTHR13192">
    <property type="entry name" value="MY011 PROTEIN"/>
    <property type="match status" value="1"/>
</dbReference>
<dbReference type="GO" id="GO:0009235">
    <property type="term" value="P:cobalamin metabolic process"/>
    <property type="evidence" value="ECO:0007669"/>
    <property type="project" value="InterPro"/>
</dbReference>
<feature type="non-terminal residue" evidence="1">
    <location>
        <position position="1"/>
    </location>
</feature>
<protein>
    <submittedName>
        <fullName evidence="1">Methylmalonic aciduria (Cobalamin deficiency) cblD type, with homocystinuria</fullName>
    </submittedName>
</protein>
<name>A0AAD5AZC1_SILAS</name>
<keyword evidence="2" id="KW-1185">Reference proteome</keyword>
<gene>
    <name evidence="1" type="ORF">C0J50_14673</name>
</gene>
<feature type="non-terminal residue" evidence="1">
    <location>
        <position position="294"/>
    </location>
</feature>
<dbReference type="Proteomes" id="UP001205998">
    <property type="component" value="Unassembled WGS sequence"/>
</dbReference>
<comment type="caution">
    <text evidence="1">The sequence shown here is derived from an EMBL/GenBank/DDBJ whole genome shotgun (WGS) entry which is preliminary data.</text>
</comment>
<dbReference type="InterPro" id="IPR019362">
    <property type="entry name" value="MMADHC"/>
</dbReference>
<dbReference type="GO" id="GO:0005739">
    <property type="term" value="C:mitochondrion"/>
    <property type="evidence" value="ECO:0007669"/>
    <property type="project" value="TreeGrafter"/>
</dbReference>
<dbReference type="EMBL" id="MU551542">
    <property type="protein sequence ID" value="KAI5625773.1"/>
    <property type="molecule type" value="Genomic_DNA"/>
</dbReference>
<sequence length="294" mass="32868">VVQVLCRRAARWARATRNVRSLRLFSTAGSSGSDEPYVVVSSRPAVGPRTVWPDETMGPFGPQDKRFQLPGNVGFDCHLGGTGEEEQRTAPTQRMVPDLLTAPSNSERHEFVLAQFITEYQTKESSVWPQGIVKAEEYFTHCDVECSIHSCPELLKQELESFFPALPVSGITVVTVKQRRNLTEAELNSQQLLDNFINGAKEICFLLWREGYWADFIDPSSGRAYFGPLSHDRVLEADQGRHSGFHIEDVASCRLTVHILRDTHTFAGTLITNAPSGSLIMRRLRGHAPDRDAT</sequence>
<evidence type="ECO:0000313" key="2">
    <source>
        <dbReference type="Proteomes" id="UP001205998"/>
    </source>
</evidence>
<reference evidence="1" key="1">
    <citation type="submission" date="2018-07" db="EMBL/GenBank/DDBJ databases">
        <title>Comparative genomics of catfishes provides insights into carnivory and benthic adaptation.</title>
        <authorList>
            <person name="Zhang Y."/>
            <person name="Wang D."/>
            <person name="Peng Z."/>
            <person name="Zheng S."/>
            <person name="Shao F."/>
            <person name="Tao W."/>
        </authorList>
    </citation>
    <scope>NUCLEOTIDE SEQUENCE</scope>
    <source>
        <strain evidence="1">Chongqing</strain>
    </source>
</reference>
<dbReference type="AlphaFoldDB" id="A0AAD5AZC1"/>
<organism evidence="1 2">
    <name type="scientific">Silurus asotus</name>
    <name type="common">Amur catfish</name>
    <name type="synonym">Parasilurus asotus</name>
    <dbReference type="NCBI Taxonomy" id="30991"/>
    <lineage>
        <taxon>Eukaryota</taxon>
        <taxon>Metazoa</taxon>
        <taxon>Chordata</taxon>
        <taxon>Craniata</taxon>
        <taxon>Vertebrata</taxon>
        <taxon>Euteleostomi</taxon>
        <taxon>Actinopterygii</taxon>
        <taxon>Neopterygii</taxon>
        <taxon>Teleostei</taxon>
        <taxon>Ostariophysi</taxon>
        <taxon>Siluriformes</taxon>
        <taxon>Siluridae</taxon>
        <taxon>Silurus</taxon>
    </lineage>
</organism>